<dbReference type="Proteomes" id="UP000516046">
    <property type="component" value="Chromosome"/>
</dbReference>
<gene>
    <name evidence="2" type="ORF">H6X83_06505</name>
</gene>
<feature type="transmembrane region" description="Helical" evidence="1">
    <location>
        <begin position="20"/>
        <end position="51"/>
    </location>
</feature>
<sequence>MRGRFQQCVQGKGVPCAVAFGVGLALSCFCPIGLILFIVAVMLVCLGVSLIRR</sequence>
<name>A0A7G9WKN5_9FIRM</name>
<keyword evidence="1" id="KW-0472">Membrane</keyword>
<evidence type="ECO:0000256" key="1">
    <source>
        <dbReference type="SAM" id="Phobius"/>
    </source>
</evidence>
<accession>A0A7G9WKN5</accession>
<evidence type="ECO:0000313" key="2">
    <source>
        <dbReference type="EMBL" id="QNO19247.1"/>
    </source>
</evidence>
<dbReference type="RefSeq" id="WP_212508316.1">
    <property type="nucleotide sequence ID" value="NZ_CP060696.1"/>
</dbReference>
<dbReference type="KEGG" id="caml:H6X83_06505"/>
<dbReference type="EMBL" id="CP060696">
    <property type="protein sequence ID" value="QNO19247.1"/>
    <property type="molecule type" value="Genomic_DNA"/>
</dbReference>
<reference evidence="2 3" key="1">
    <citation type="submission" date="2020-08" db="EMBL/GenBank/DDBJ databases">
        <authorList>
            <person name="Ren C."/>
            <person name="Gu Y."/>
            <person name="Xu Y."/>
        </authorList>
    </citation>
    <scope>NUCLEOTIDE SEQUENCE [LARGE SCALE GENOMIC DNA]</scope>
    <source>
        <strain evidence="2 3">LBM18003</strain>
    </source>
</reference>
<protein>
    <submittedName>
        <fullName evidence="2">Uncharacterized protein</fullName>
    </submittedName>
</protein>
<dbReference type="PROSITE" id="PS51257">
    <property type="entry name" value="PROKAR_LIPOPROTEIN"/>
    <property type="match status" value="1"/>
</dbReference>
<evidence type="ECO:0000313" key="3">
    <source>
        <dbReference type="Proteomes" id="UP000516046"/>
    </source>
</evidence>
<dbReference type="AlphaFoldDB" id="A0A7G9WKN5"/>
<organism evidence="2 3">
    <name type="scientific">Caproicibacterium amylolyticum</name>
    <dbReference type="NCBI Taxonomy" id="2766537"/>
    <lineage>
        <taxon>Bacteria</taxon>
        <taxon>Bacillati</taxon>
        <taxon>Bacillota</taxon>
        <taxon>Clostridia</taxon>
        <taxon>Eubacteriales</taxon>
        <taxon>Oscillospiraceae</taxon>
        <taxon>Caproicibacterium</taxon>
    </lineage>
</organism>
<keyword evidence="1" id="KW-0812">Transmembrane</keyword>
<keyword evidence="3" id="KW-1185">Reference proteome</keyword>
<keyword evidence="1" id="KW-1133">Transmembrane helix</keyword>
<proteinExistence type="predicted"/>